<reference evidence="2 3" key="1">
    <citation type="submission" date="2019-04" db="EMBL/GenBank/DDBJ databases">
        <authorList>
            <person name="Feng G."/>
            <person name="Zhang J."/>
            <person name="Zhu H."/>
        </authorList>
    </citation>
    <scope>NUCLEOTIDE SEQUENCE [LARGE SCALE GENOMIC DNA]</scope>
    <source>
        <strain evidence="2 3">JCM 19491</strain>
    </source>
</reference>
<dbReference type="Gene3D" id="3.40.630.30">
    <property type="match status" value="1"/>
</dbReference>
<dbReference type="GO" id="GO:0016747">
    <property type="term" value="F:acyltransferase activity, transferring groups other than amino-acyl groups"/>
    <property type="evidence" value="ECO:0007669"/>
    <property type="project" value="InterPro"/>
</dbReference>
<proteinExistence type="predicted"/>
<sequence>MLPLPQRVNSRTLARDLCSYYHPKRATFAVDSVGVYFFLTGMEHPLDNPIWQALSTGNKALAIGDELAQVLPRDIGAFAGLAEYTPRAFARLHELTIAGGPTVLFTAEPIQLPAGWRLLLHKELLQLVYPHSTVPSVEVGSVVALKERDVPAMLDLTALTNPGPFLARTIAFGQYHGIFQDGQLVAMAGQRLQPTPYTEISAVCTHPAHLGRGYARQLVLHQIGLILAAGHLPFLHVNEDNATAYALYLKLGFSLRRRLHVYVLEKQVE</sequence>
<accession>A0A4Z0MN45</accession>
<feature type="domain" description="N-acetyltransferase" evidence="1">
    <location>
        <begin position="140"/>
        <end position="269"/>
    </location>
</feature>
<dbReference type="InterPro" id="IPR016181">
    <property type="entry name" value="Acyl_CoA_acyltransferase"/>
</dbReference>
<dbReference type="EMBL" id="SRKZ01000003">
    <property type="protein sequence ID" value="TGD80728.1"/>
    <property type="molecule type" value="Genomic_DNA"/>
</dbReference>
<keyword evidence="3" id="KW-1185">Reference proteome</keyword>
<dbReference type="PROSITE" id="PS51186">
    <property type="entry name" value="GNAT"/>
    <property type="match status" value="1"/>
</dbReference>
<name>A0A4Z0MN45_9BACT</name>
<evidence type="ECO:0000259" key="1">
    <source>
        <dbReference type="PROSITE" id="PS51186"/>
    </source>
</evidence>
<gene>
    <name evidence="2" type="ORF">EU557_13015</name>
</gene>
<evidence type="ECO:0000313" key="3">
    <source>
        <dbReference type="Proteomes" id="UP000298284"/>
    </source>
</evidence>
<keyword evidence="2" id="KW-0808">Transferase</keyword>
<dbReference type="InterPro" id="IPR000182">
    <property type="entry name" value="GNAT_dom"/>
</dbReference>
<dbReference type="Pfam" id="PF08445">
    <property type="entry name" value="FR47"/>
    <property type="match status" value="1"/>
</dbReference>
<dbReference type="Proteomes" id="UP000298284">
    <property type="component" value="Unassembled WGS sequence"/>
</dbReference>
<evidence type="ECO:0000313" key="2">
    <source>
        <dbReference type="EMBL" id="TGD80728.1"/>
    </source>
</evidence>
<dbReference type="OrthoDB" id="9797456at2"/>
<dbReference type="AlphaFoldDB" id="A0A4Z0MN45"/>
<dbReference type="InterPro" id="IPR013653">
    <property type="entry name" value="GCN5-like_dom"/>
</dbReference>
<dbReference type="CDD" id="cd04301">
    <property type="entry name" value="NAT_SF"/>
    <property type="match status" value="1"/>
</dbReference>
<protein>
    <submittedName>
        <fullName evidence="2">GNAT family N-acetyltransferase</fullName>
    </submittedName>
</protein>
<comment type="caution">
    <text evidence="2">The sequence shown here is derived from an EMBL/GenBank/DDBJ whole genome shotgun (WGS) entry which is preliminary data.</text>
</comment>
<organism evidence="2 3">
    <name type="scientific">Hymenobacter wooponensis</name>
    <dbReference type="NCBI Taxonomy" id="1525360"/>
    <lineage>
        <taxon>Bacteria</taxon>
        <taxon>Pseudomonadati</taxon>
        <taxon>Bacteroidota</taxon>
        <taxon>Cytophagia</taxon>
        <taxon>Cytophagales</taxon>
        <taxon>Hymenobacteraceae</taxon>
        <taxon>Hymenobacter</taxon>
    </lineage>
</organism>
<dbReference type="SUPFAM" id="SSF55729">
    <property type="entry name" value="Acyl-CoA N-acyltransferases (Nat)"/>
    <property type="match status" value="1"/>
</dbReference>